<dbReference type="EMBL" id="LNZH02000214">
    <property type="protein sequence ID" value="OCB84749.1"/>
    <property type="molecule type" value="Genomic_DNA"/>
</dbReference>
<feature type="region of interest" description="Disordered" evidence="1">
    <location>
        <begin position="335"/>
        <end position="364"/>
    </location>
</feature>
<comment type="caution">
    <text evidence="2">The sequence shown here is derived from an EMBL/GenBank/DDBJ whole genome shotgun (WGS) entry which is preliminary data.</text>
</comment>
<name>A0A9Q5HRX5_SANBA</name>
<evidence type="ECO:0000256" key="1">
    <source>
        <dbReference type="SAM" id="MobiDB-lite"/>
    </source>
</evidence>
<dbReference type="SUPFAM" id="SSF52047">
    <property type="entry name" value="RNI-like"/>
    <property type="match status" value="1"/>
</dbReference>
<accession>A0A9Q5HRX5</accession>
<organism evidence="2 3">
    <name type="scientific">Sanghuangporus baumii</name>
    <name type="common">Phellinus baumii</name>
    <dbReference type="NCBI Taxonomy" id="108892"/>
    <lineage>
        <taxon>Eukaryota</taxon>
        <taxon>Fungi</taxon>
        <taxon>Dikarya</taxon>
        <taxon>Basidiomycota</taxon>
        <taxon>Agaricomycotina</taxon>
        <taxon>Agaricomycetes</taxon>
        <taxon>Hymenochaetales</taxon>
        <taxon>Hymenochaetaceae</taxon>
        <taxon>Sanghuangporus</taxon>
    </lineage>
</organism>
<evidence type="ECO:0000313" key="2">
    <source>
        <dbReference type="EMBL" id="OCB84749.1"/>
    </source>
</evidence>
<dbReference type="Gene3D" id="3.80.10.10">
    <property type="entry name" value="Ribonuclease Inhibitor"/>
    <property type="match status" value="1"/>
</dbReference>
<protein>
    <submittedName>
        <fullName evidence="2">Uncharacterized protein</fullName>
    </submittedName>
</protein>
<keyword evidence="3" id="KW-1185">Reference proteome</keyword>
<gene>
    <name evidence="2" type="ORF">A7U60_g8273</name>
</gene>
<dbReference type="Proteomes" id="UP000757232">
    <property type="component" value="Unassembled WGS sequence"/>
</dbReference>
<dbReference type="OrthoDB" id="3214473at2759"/>
<dbReference type="AlphaFoldDB" id="A0A9Q5HRX5"/>
<evidence type="ECO:0000313" key="3">
    <source>
        <dbReference type="Proteomes" id="UP000757232"/>
    </source>
</evidence>
<sequence length="404" mass="45771">MFLLRPYERATRAFERWIARSGSCPLRIKLVVMTYSSSPSYSSESGSGRIHNAQKDTLRAFVRSLARQSYRWLVADISVPGCFMQSLLANEAPMLKKLTLSDPLVEPGSDMSYTWEHTFALSAAPALSTLVLKQRLRIIPITAHPITSVQFDAFSSSQIVDLFSGCPMLEELGISFRREILILDGPDIWTFPRMHTLRISLHHSNSRIETSAILDRLRLPCLRTLTIDGLRQSHGLHLCTLLDRTGGGLTSLTLLNISTSHNDMFEYLHRAPNLRSLRLVDSHGFDYRCIRRLTWLPGWQTNVCPRLSELWLLRSECQMLMLDMVENMVVSRSPAGGGVSARQAHGHNTRSSTGKVDSKHHSEPSVVLDPLREFRFDGSRFQHEDLLARPRIKAAIENGLVWKR</sequence>
<reference evidence="2" key="1">
    <citation type="submission" date="2016-06" db="EMBL/GenBank/DDBJ databases">
        <title>Draft Genome sequence of the fungus Inonotus baumii.</title>
        <authorList>
            <person name="Zhu H."/>
            <person name="Lin W."/>
        </authorList>
    </citation>
    <scope>NUCLEOTIDE SEQUENCE</scope>
    <source>
        <strain evidence="2">821</strain>
    </source>
</reference>
<proteinExistence type="predicted"/>
<dbReference type="InterPro" id="IPR032675">
    <property type="entry name" value="LRR_dom_sf"/>
</dbReference>